<dbReference type="AlphaFoldDB" id="A0A2S4A223"/>
<accession>A0A2S4A223</accession>
<dbReference type="RefSeq" id="WP_103463835.1">
    <property type="nucleotide sequence ID" value="NZ_PPXC01000001.1"/>
</dbReference>
<keyword evidence="2" id="KW-1185">Reference proteome</keyword>
<organism evidence="1 2">
    <name type="scientific">Arthrobacter glacialis</name>
    <dbReference type="NCBI Taxonomy" id="1664"/>
    <lineage>
        <taxon>Bacteria</taxon>
        <taxon>Bacillati</taxon>
        <taxon>Actinomycetota</taxon>
        <taxon>Actinomycetes</taxon>
        <taxon>Micrococcales</taxon>
        <taxon>Micrococcaceae</taxon>
        <taxon>Arthrobacter</taxon>
    </lineage>
</organism>
<reference evidence="1 2" key="1">
    <citation type="submission" date="2018-01" db="EMBL/GenBank/DDBJ databases">
        <title>Arthrobacter sp. nov., from glaciers in China.</title>
        <authorList>
            <person name="Liu Q."/>
            <person name="Xin Y.-H."/>
        </authorList>
    </citation>
    <scope>NUCLEOTIDE SEQUENCE [LARGE SCALE GENOMIC DNA]</scope>
    <source>
        <strain evidence="1 2">HLT2-12-2</strain>
    </source>
</reference>
<dbReference type="Proteomes" id="UP000237061">
    <property type="component" value="Unassembled WGS sequence"/>
</dbReference>
<evidence type="ECO:0000313" key="1">
    <source>
        <dbReference type="EMBL" id="POH75177.1"/>
    </source>
</evidence>
<proteinExistence type="predicted"/>
<gene>
    <name evidence="1" type="ORF">CVS27_00765</name>
</gene>
<dbReference type="EMBL" id="PPXC01000001">
    <property type="protein sequence ID" value="POH75177.1"/>
    <property type="molecule type" value="Genomic_DNA"/>
</dbReference>
<protein>
    <submittedName>
        <fullName evidence="1">Uncharacterized protein</fullName>
    </submittedName>
</protein>
<sequence>MPVPSREHAPILRKLPKEIRNVSPKLSFFTWHVLDEGGPQVYIDSVHHAAGNRGGGESFDGAENRIVAKGQIRLGWSDREDGIGFAFSVADAKEITDLEGTGTLDPEFEGRPGLESY</sequence>
<comment type="caution">
    <text evidence="1">The sequence shown here is derived from an EMBL/GenBank/DDBJ whole genome shotgun (WGS) entry which is preliminary data.</text>
</comment>
<name>A0A2S4A223_ARTGL</name>
<evidence type="ECO:0000313" key="2">
    <source>
        <dbReference type="Proteomes" id="UP000237061"/>
    </source>
</evidence>